<dbReference type="OrthoDB" id="998265at2759"/>
<dbReference type="PANTHER" id="PTHR47074">
    <property type="entry name" value="BNAC02G40300D PROTEIN"/>
    <property type="match status" value="1"/>
</dbReference>
<feature type="domain" description="RNase H type-1" evidence="1">
    <location>
        <begin position="16"/>
        <end position="100"/>
    </location>
</feature>
<accession>A0A9D3U9Z1</accession>
<dbReference type="Gene3D" id="3.30.420.10">
    <property type="entry name" value="Ribonuclease H-like superfamily/Ribonuclease H"/>
    <property type="match status" value="1"/>
</dbReference>
<dbReference type="AlphaFoldDB" id="A0A9D3U9Z1"/>
<organism evidence="2 3">
    <name type="scientific">Gossypium stocksii</name>
    <dbReference type="NCBI Taxonomy" id="47602"/>
    <lineage>
        <taxon>Eukaryota</taxon>
        <taxon>Viridiplantae</taxon>
        <taxon>Streptophyta</taxon>
        <taxon>Embryophyta</taxon>
        <taxon>Tracheophyta</taxon>
        <taxon>Spermatophyta</taxon>
        <taxon>Magnoliopsida</taxon>
        <taxon>eudicotyledons</taxon>
        <taxon>Gunneridae</taxon>
        <taxon>Pentapetalae</taxon>
        <taxon>rosids</taxon>
        <taxon>malvids</taxon>
        <taxon>Malvales</taxon>
        <taxon>Malvaceae</taxon>
        <taxon>Malvoideae</taxon>
        <taxon>Gossypium</taxon>
    </lineage>
</organism>
<dbReference type="GO" id="GO:0004523">
    <property type="term" value="F:RNA-DNA hybrid ribonuclease activity"/>
    <property type="evidence" value="ECO:0007669"/>
    <property type="project" value="InterPro"/>
</dbReference>
<evidence type="ECO:0000313" key="3">
    <source>
        <dbReference type="Proteomes" id="UP000828251"/>
    </source>
</evidence>
<comment type="caution">
    <text evidence="2">The sequence shown here is derived from an EMBL/GenBank/DDBJ whole genome shotgun (WGS) entry which is preliminary data.</text>
</comment>
<reference evidence="2 3" key="1">
    <citation type="journal article" date="2021" name="Plant Biotechnol. J.">
        <title>Multi-omics assisted identification of the key and species-specific regulatory components of drought-tolerant mechanisms in Gossypium stocksii.</title>
        <authorList>
            <person name="Yu D."/>
            <person name="Ke L."/>
            <person name="Zhang D."/>
            <person name="Wu Y."/>
            <person name="Sun Y."/>
            <person name="Mei J."/>
            <person name="Sun J."/>
            <person name="Sun Y."/>
        </authorList>
    </citation>
    <scope>NUCLEOTIDE SEQUENCE [LARGE SCALE GENOMIC DNA]</scope>
    <source>
        <strain evidence="3">cv. E1</strain>
        <tissue evidence="2">Leaf</tissue>
    </source>
</reference>
<evidence type="ECO:0000313" key="2">
    <source>
        <dbReference type="EMBL" id="KAH1032698.1"/>
    </source>
</evidence>
<dbReference type="SUPFAM" id="SSF53098">
    <property type="entry name" value="Ribonuclease H-like"/>
    <property type="match status" value="1"/>
</dbReference>
<keyword evidence="3" id="KW-1185">Reference proteome</keyword>
<dbReference type="GO" id="GO:0003676">
    <property type="term" value="F:nucleic acid binding"/>
    <property type="evidence" value="ECO:0007669"/>
    <property type="project" value="InterPro"/>
</dbReference>
<dbReference type="InterPro" id="IPR052929">
    <property type="entry name" value="RNase_H-like_EbsB-rel"/>
</dbReference>
<dbReference type="EMBL" id="JAIQCV010000013">
    <property type="protein sequence ID" value="KAH1032698.1"/>
    <property type="molecule type" value="Genomic_DNA"/>
</dbReference>
<dbReference type="InterPro" id="IPR044730">
    <property type="entry name" value="RNase_H-like_dom_plant"/>
</dbReference>
<dbReference type="CDD" id="cd06222">
    <property type="entry name" value="RNase_H_like"/>
    <property type="match status" value="1"/>
</dbReference>
<dbReference type="Pfam" id="PF13456">
    <property type="entry name" value="RVT_3"/>
    <property type="match status" value="1"/>
</dbReference>
<evidence type="ECO:0000259" key="1">
    <source>
        <dbReference type="Pfam" id="PF13456"/>
    </source>
</evidence>
<dbReference type="InterPro" id="IPR002156">
    <property type="entry name" value="RNaseH_domain"/>
</dbReference>
<dbReference type="InterPro" id="IPR012337">
    <property type="entry name" value="RNaseH-like_sf"/>
</dbReference>
<dbReference type="Proteomes" id="UP000828251">
    <property type="component" value="Unassembled WGS sequence"/>
</dbReference>
<name>A0A9D3U9Z1_9ROSI</name>
<proteinExistence type="predicted"/>
<gene>
    <name evidence="2" type="ORF">J1N35_044872</name>
</gene>
<dbReference type="InterPro" id="IPR036397">
    <property type="entry name" value="RNaseH_sf"/>
</dbReference>
<dbReference type="PANTHER" id="PTHR47074:SF61">
    <property type="entry name" value="RNASE H TYPE-1 DOMAIN-CONTAINING PROTEIN"/>
    <property type="match status" value="1"/>
</dbReference>
<sequence length="132" mass="14980">MNEKLGSGFRVHHLVRTVALAKTTALLHGVQFASGMGFRYVIAESDSRIVTNNINSNEEDYLKTRLVTWDLKASTRNFSECDFHFVARKGKSIVHAMAAEGLRRLEDCFWVADTLMKDFNLAASNHRSHWPP</sequence>
<protein>
    <recommendedName>
        <fullName evidence="1">RNase H type-1 domain-containing protein</fullName>
    </recommendedName>
</protein>